<keyword evidence="2" id="KW-0472">Membrane</keyword>
<evidence type="ECO:0000256" key="2">
    <source>
        <dbReference type="SAM" id="Phobius"/>
    </source>
</evidence>
<comment type="caution">
    <text evidence="3">The sequence shown here is derived from an EMBL/GenBank/DDBJ whole genome shotgun (WGS) entry which is preliminary data.</text>
</comment>
<keyword evidence="2" id="KW-1133">Transmembrane helix</keyword>
<accession>A0A4S9X0W1</accession>
<evidence type="ECO:0000313" key="4">
    <source>
        <dbReference type="Proteomes" id="UP000309734"/>
    </source>
</evidence>
<feature type="transmembrane region" description="Helical" evidence="2">
    <location>
        <begin position="66"/>
        <end position="88"/>
    </location>
</feature>
<evidence type="ECO:0000256" key="1">
    <source>
        <dbReference type="SAM" id="MobiDB-lite"/>
    </source>
</evidence>
<evidence type="ECO:0000313" key="3">
    <source>
        <dbReference type="EMBL" id="THZ71323.1"/>
    </source>
</evidence>
<dbReference type="AlphaFoldDB" id="A0A4S9X0W1"/>
<organism evidence="3 4">
    <name type="scientific">Aureobasidium pullulans</name>
    <name type="common">Black yeast</name>
    <name type="synonym">Pullularia pullulans</name>
    <dbReference type="NCBI Taxonomy" id="5580"/>
    <lineage>
        <taxon>Eukaryota</taxon>
        <taxon>Fungi</taxon>
        <taxon>Dikarya</taxon>
        <taxon>Ascomycota</taxon>
        <taxon>Pezizomycotina</taxon>
        <taxon>Dothideomycetes</taxon>
        <taxon>Dothideomycetidae</taxon>
        <taxon>Dothideales</taxon>
        <taxon>Saccotheciaceae</taxon>
        <taxon>Aureobasidium</taxon>
    </lineage>
</organism>
<feature type="compositionally biased region" description="Polar residues" evidence="1">
    <location>
        <begin position="33"/>
        <end position="50"/>
    </location>
</feature>
<sequence length="208" mass="22540">MTHIEVLSFFRRLWLKMKKKSSIPTNRNDKTSRSYPHQTSQGSSRNTAVTPVNEEAQPETAMSTTISSICTVLGGFVLGALAVLTLTFGGSAMRSEMMNDAATALVGGLNSTTPEESSEVVLALPIDKQSSSTTSSVRPLAYTVMGAQDTTASPFSGRRQSVVRESMEREVTETTDIVEGVVRKVVSHTMECMARNVGNTVWHSMKNS</sequence>
<dbReference type="EMBL" id="QZBS01000156">
    <property type="protein sequence ID" value="THZ71323.1"/>
    <property type="molecule type" value="Genomic_DNA"/>
</dbReference>
<gene>
    <name evidence="3" type="ORF">D6C85_05362</name>
</gene>
<proteinExistence type="predicted"/>
<reference evidence="3 4" key="1">
    <citation type="submission" date="2018-10" db="EMBL/GenBank/DDBJ databases">
        <title>Fifty Aureobasidium pullulans genomes reveal a recombining polyextremotolerant generalist.</title>
        <authorList>
            <person name="Gostincar C."/>
            <person name="Turk M."/>
            <person name="Zajc J."/>
            <person name="Gunde-Cimerman N."/>
        </authorList>
    </citation>
    <scope>NUCLEOTIDE SEQUENCE [LARGE SCALE GENOMIC DNA]</scope>
    <source>
        <strain evidence="3 4">EXF-3519</strain>
    </source>
</reference>
<protein>
    <submittedName>
        <fullName evidence="3">Uncharacterized protein</fullName>
    </submittedName>
</protein>
<feature type="region of interest" description="Disordered" evidence="1">
    <location>
        <begin position="21"/>
        <end position="60"/>
    </location>
</feature>
<dbReference type="Proteomes" id="UP000309734">
    <property type="component" value="Unassembled WGS sequence"/>
</dbReference>
<name>A0A4S9X0W1_AURPU</name>
<keyword evidence="2" id="KW-0812">Transmembrane</keyword>